<accession>A0AAW2R7N3</accession>
<reference evidence="3" key="1">
    <citation type="submission" date="2020-06" db="EMBL/GenBank/DDBJ databases">
        <authorList>
            <person name="Li T."/>
            <person name="Hu X."/>
            <person name="Zhang T."/>
            <person name="Song X."/>
            <person name="Zhang H."/>
            <person name="Dai N."/>
            <person name="Sheng W."/>
            <person name="Hou X."/>
            <person name="Wei L."/>
        </authorList>
    </citation>
    <scope>NUCLEOTIDE SEQUENCE</scope>
    <source>
        <strain evidence="3">KEN8</strain>
        <tissue evidence="3">Leaf</tissue>
    </source>
</reference>
<feature type="binding site" evidence="1">
    <location>
        <position position="45"/>
    </location>
    <ligand>
        <name>ATP</name>
        <dbReference type="ChEBI" id="CHEBI:30616"/>
    </ligand>
</feature>
<comment type="caution">
    <text evidence="3">The sequence shown here is derived from an EMBL/GenBank/DDBJ whole genome shotgun (WGS) entry which is preliminary data.</text>
</comment>
<evidence type="ECO:0000313" key="3">
    <source>
        <dbReference type="EMBL" id="KAL0375949.1"/>
    </source>
</evidence>
<dbReference type="EMBL" id="JACGWM010000004">
    <property type="protein sequence ID" value="KAL0375949.1"/>
    <property type="molecule type" value="Genomic_DNA"/>
</dbReference>
<keyword evidence="3" id="KW-0418">Kinase</keyword>
<sequence>MKEFDLQELEVATDSFSSSRIVGKGSHGSVYGGVLKDGNHVAVKKQSLGLQKLRDNTKLENEARILSSLPPHPSLINLLGVSHDPFGNRILVTEYMPNGTLHEILHLSASPLPWSKRVEFAIQIAKGLADFGLAIRLNNKDELNLPAGTIGYLDPSYTTPSKLSTKIDVFSYGVLLLELISSRKVIDVLESPASIVEWALPLIERGRMTEVLDKRVHLPRYMGGTIKQLLWMAACCLSPTESLRPSMGEIVANLEGSIIRPVRLPLSINFIRDIILKILRRKTFKFGGTKRNVTAPITRRGTCADHDMRR</sequence>
<dbReference type="Pfam" id="PF07714">
    <property type="entry name" value="PK_Tyr_Ser-Thr"/>
    <property type="match status" value="1"/>
</dbReference>
<organism evidence="3">
    <name type="scientific">Sesamum calycinum</name>
    <dbReference type="NCBI Taxonomy" id="2727403"/>
    <lineage>
        <taxon>Eukaryota</taxon>
        <taxon>Viridiplantae</taxon>
        <taxon>Streptophyta</taxon>
        <taxon>Embryophyta</taxon>
        <taxon>Tracheophyta</taxon>
        <taxon>Spermatophyta</taxon>
        <taxon>Magnoliopsida</taxon>
        <taxon>eudicotyledons</taxon>
        <taxon>Gunneridae</taxon>
        <taxon>Pentapetalae</taxon>
        <taxon>asterids</taxon>
        <taxon>lamiids</taxon>
        <taxon>Lamiales</taxon>
        <taxon>Pedaliaceae</taxon>
        <taxon>Sesamum</taxon>
    </lineage>
</organism>
<keyword evidence="1" id="KW-0547">Nucleotide-binding</keyword>
<dbReference type="PROSITE" id="PS50011">
    <property type="entry name" value="PROTEIN_KINASE_DOM"/>
    <property type="match status" value="1"/>
</dbReference>
<dbReference type="GO" id="GO:0004672">
    <property type="term" value="F:protein kinase activity"/>
    <property type="evidence" value="ECO:0007669"/>
    <property type="project" value="InterPro"/>
</dbReference>
<dbReference type="SUPFAM" id="SSF56112">
    <property type="entry name" value="Protein kinase-like (PK-like)"/>
    <property type="match status" value="1"/>
</dbReference>
<dbReference type="InterPro" id="IPR001245">
    <property type="entry name" value="Ser-Thr/Tyr_kinase_cat_dom"/>
</dbReference>
<dbReference type="GO" id="GO:0005524">
    <property type="term" value="F:ATP binding"/>
    <property type="evidence" value="ECO:0007669"/>
    <property type="project" value="UniProtKB-UniRule"/>
</dbReference>
<dbReference type="InterPro" id="IPR000719">
    <property type="entry name" value="Prot_kinase_dom"/>
</dbReference>
<keyword evidence="1" id="KW-0067">ATP-binding</keyword>
<dbReference type="AlphaFoldDB" id="A0AAW2R7N3"/>
<name>A0AAW2R7N3_9LAMI</name>
<proteinExistence type="predicted"/>
<dbReference type="PANTHER" id="PTHR46146">
    <property type="entry name" value="SERINE/THREONINE-PROTEIN KINASE-LIKE PROTEIN CCR4"/>
    <property type="match status" value="1"/>
</dbReference>
<reference evidence="3" key="2">
    <citation type="journal article" date="2024" name="Plant">
        <title>Genomic evolution and insights into agronomic trait innovations of Sesamum species.</title>
        <authorList>
            <person name="Miao H."/>
            <person name="Wang L."/>
            <person name="Qu L."/>
            <person name="Liu H."/>
            <person name="Sun Y."/>
            <person name="Le M."/>
            <person name="Wang Q."/>
            <person name="Wei S."/>
            <person name="Zheng Y."/>
            <person name="Lin W."/>
            <person name="Duan Y."/>
            <person name="Cao H."/>
            <person name="Xiong S."/>
            <person name="Wang X."/>
            <person name="Wei L."/>
            <person name="Li C."/>
            <person name="Ma Q."/>
            <person name="Ju M."/>
            <person name="Zhao R."/>
            <person name="Li G."/>
            <person name="Mu C."/>
            <person name="Tian Q."/>
            <person name="Mei H."/>
            <person name="Zhang T."/>
            <person name="Gao T."/>
            <person name="Zhang H."/>
        </authorList>
    </citation>
    <scope>NUCLEOTIDE SEQUENCE</scope>
    <source>
        <strain evidence="3">KEN8</strain>
    </source>
</reference>
<feature type="domain" description="Protein kinase" evidence="2">
    <location>
        <begin position="16"/>
        <end position="258"/>
    </location>
</feature>
<protein>
    <submittedName>
        <fullName evidence="3">Serine/threonine-protein kinase-like protein</fullName>
    </submittedName>
</protein>
<evidence type="ECO:0000259" key="2">
    <source>
        <dbReference type="PROSITE" id="PS50011"/>
    </source>
</evidence>
<dbReference type="Gene3D" id="1.10.510.10">
    <property type="entry name" value="Transferase(Phosphotransferase) domain 1"/>
    <property type="match status" value="2"/>
</dbReference>
<dbReference type="PROSITE" id="PS00107">
    <property type="entry name" value="PROTEIN_KINASE_ATP"/>
    <property type="match status" value="1"/>
</dbReference>
<dbReference type="InterPro" id="IPR017441">
    <property type="entry name" value="Protein_kinase_ATP_BS"/>
</dbReference>
<gene>
    <name evidence="3" type="ORF">Scaly_0712500</name>
</gene>
<dbReference type="InterPro" id="IPR011009">
    <property type="entry name" value="Kinase-like_dom_sf"/>
</dbReference>
<evidence type="ECO:0000256" key="1">
    <source>
        <dbReference type="PROSITE-ProRule" id="PRU10141"/>
    </source>
</evidence>
<dbReference type="PANTHER" id="PTHR46146:SF23">
    <property type="entry name" value="PROTEIN KINASE DOMAIN-CONTAINING PROTEIN"/>
    <property type="match status" value="1"/>
</dbReference>
<keyword evidence="3" id="KW-0808">Transferase</keyword>